<evidence type="ECO:0000256" key="1">
    <source>
        <dbReference type="SAM" id="Phobius"/>
    </source>
</evidence>
<sequence>MTAPEPEIHVLWRERPAPPRKPKKKDYRLLRARITNLVLIGIICIMAVAIWVLQAGPM</sequence>
<proteinExistence type="predicted"/>
<dbReference type="EMBL" id="DXAY01000218">
    <property type="protein sequence ID" value="HIZ75413.1"/>
    <property type="molecule type" value="Genomic_DNA"/>
</dbReference>
<feature type="transmembrane region" description="Helical" evidence="1">
    <location>
        <begin position="34"/>
        <end position="53"/>
    </location>
</feature>
<gene>
    <name evidence="2" type="ORF">H9723_09280</name>
</gene>
<evidence type="ECO:0000313" key="3">
    <source>
        <dbReference type="Proteomes" id="UP000824116"/>
    </source>
</evidence>
<reference evidence="2" key="1">
    <citation type="journal article" date="2021" name="PeerJ">
        <title>Extensive microbial diversity within the chicken gut microbiome revealed by metagenomics and culture.</title>
        <authorList>
            <person name="Gilroy R."/>
            <person name="Ravi A."/>
            <person name="Getino M."/>
            <person name="Pursley I."/>
            <person name="Horton D.L."/>
            <person name="Alikhan N.F."/>
            <person name="Baker D."/>
            <person name="Gharbi K."/>
            <person name="Hall N."/>
            <person name="Watson M."/>
            <person name="Adriaenssens E.M."/>
            <person name="Foster-Nyarko E."/>
            <person name="Jarju S."/>
            <person name="Secka A."/>
            <person name="Antonio M."/>
            <person name="Oren A."/>
            <person name="Chaudhuri R.R."/>
            <person name="La Ragione R."/>
            <person name="Hildebrand F."/>
            <person name="Pallen M.J."/>
        </authorList>
    </citation>
    <scope>NUCLEOTIDE SEQUENCE</scope>
    <source>
        <strain evidence="2">CHK196-3914</strain>
    </source>
</reference>
<evidence type="ECO:0000313" key="2">
    <source>
        <dbReference type="EMBL" id="HIZ75413.1"/>
    </source>
</evidence>
<reference evidence="2" key="2">
    <citation type="submission" date="2021-04" db="EMBL/GenBank/DDBJ databases">
        <authorList>
            <person name="Gilroy R."/>
        </authorList>
    </citation>
    <scope>NUCLEOTIDE SEQUENCE</scope>
    <source>
        <strain evidence="2">CHK196-3914</strain>
    </source>
</reference>
<keyword evidence="1" id="KW-1133">Transmembrane helix</keyword>
<keyword evidence="1" id="KW-0812">Transmembrane</keyword>
<accession>A0A9D2K2L3</accession>
<dbReference type="Proteomes" id="UP000824116">
    <property type="component" value="Unassembled WGS sequence"/>
</dbReference>
<comment type="caution">
    <text evidence="2">The sequence shown here is derived from an EMBL/GenBank/DDBJ whole genome shotgun (WGS) entry which is preliminary data.</text>
</comment>
<dbReference type="AlphaFoldDB" id="A0A9D2K2L3"/>
<keyword evidence="1" id="KW-0472">Membrane</keyword>
<protein>
    <submittedName>
        <fullName evidence="2">Uncharacterized protein</fullName>
    </submittedName>
</protein>
<name>A0A9D2K2L3_9FIRM</name>
<organism evidence="2 3">
    <name type="scientific">Candidatus Mediterraneibacter stercoravium</name>
    <dbReference type="NCBI Taxonomy" id="2838685"/>
    <lineage>
        <taxon>Bacteria</taxon>
        <taxon>Bacillati</taxon>
        <taxon>Bacillota</taxon>
        <taxon>Clostridia</taxon>
        <taxon>Lachnospirales</taxon>
        <taxon>Lachnospiraceae</taxon>
        <taxon>Mediterraneibacter</taxon>
    </lineage>
</organism>